<dbReference type="AlphaFoldDB" id="A0A7S2GRG5"/>
<dbReference type="InterPro" id="IPR034904">
    <property type="entry name" value="FSCA_dom_sf"/>
</dbReference>
<evidence type="ECO:0000256" key="1">
    <source>
        <dbReference type="SAM" id="SignalP"/>
    </source>
</evidence>
<feature type="signal peptide" evidence="1">
    <location>
        <begin position="1"/>
        <end position="27"/>
    </location>
</feature>
<evidence type="ECO:0008006" key="3">
    <source>
        <dbReference type="Google" id="ProtNLM"/>
    </source>
</evidence>
<sequence>MGFHRRKTLAAMFSTIILSFSPPTIDAFMIAPTTTKTNTKSIHSSNAFIISNSKLYSSDWADFAYDDEDEDLDTTTYADENDSQEYKAEIGRAIEAPTVEGYDGEPIFTPQGSVLPLTVENIQGVLAACRVEIGTMFGYTDENRGVGITGAVDFIDLDGPIVILKLKGRFWHQRPTVLARVSSYLIGRIPEIVDVIVDDPWELTDEANDMAD</sequence>
<dbReference type="PANTHER" id="PTHR36018">
    <property type="entry name" value="OS09G0481800 PROTEIN"/>
    <property type="match status" value="1"/>
</dbReference>
<gene>
    <name evidence="2" type="ORF">HTAM1171_LOCUS654</name>
</gene>
<dbReference type="Gene3D" id="3.30.300.130">
    <property type="entry name" value="Fe-S cluster assembly (FSCA)"/>
    <property type="match status" value="1"/>
</dbReference>
<name>A0A7S2GRG5_9STRA</name>
<dbReference type="SUPFAM" id="SSF117916">
    <property type="entry name" value="Fe-S cluster assembly (FSCA) domain-like"/>
    <property type="match status" value="1"/>
</dbReference>
<dbReference type="EMBL" id="HBGV01001078">
    <property type="protein sequence ID" value="CAD9468052.1"/>
    <property type="molecule type" value="Transcribed_RNA"/>
</dbReference>
<feature type="chain" id="PRO_5031259247" description="PRC-barrel domain-containing protein" evidence="1">
    <location>
        <begin position="28"/>
        <end position="212"/>
    </location>
</feature>
<protein>
    <recommendedName>
        <fullName evidence="3">PRC-barrel domain-containing protein</fullName>
    </recommendedName>
</protein>
<accession>A0A7S2GRG5</accession>
<reference evidence="2" key="1">
    <citation type="submission" date="2021-01" db="EMBL/GenBank/DDBJ databases">
        <authorList>
            <person name="Corre E."/>
            <person name="Pelletier E."/>
            <person name="Niang G."/>
            <person name="Scheremetjew M."/>
            <person name="Finn R."/>
            <person name="Kale V."/>
            <person name="Holt S."/>
            <person name="Cochrane G."/>
            <person name="Meng A."/>
            <person name="Brown T."/>
            <person name="Cohen L."/>
        </authorList>
    </citation>
    <scope>NUCLEOTIDE SEQUENCE</scope>
    <source>
        <strain evidence="2">CCMP826</strain>
    </source>
</reference>
<evidence type="ECO:0000313" key="2">
    <source>
        <dbReference type="EMBL" id="CAD9468052.1"/>
    </source>
</evidence>
<proteinExistence type="predicted"/>
<keyword evidence="1" id="KW-0732">Signal</keyword>
<dbReference type="PANTHER" id="PTHR36018:SF1">
    <property type="entry name" value="OS09G0481800 PROTEIN"/>
    <property type="match status" value="1"/>
</dbReference>
<organism evidence="2">
    <name type="scientific">Helicotheca tamesis</name>
    <dbReference type="NCBI Taxonomy" id="374047"/>
    <lineage>
        <taxon>Eukaryota</taxon>
        <taxon>Sar</taxon>
        <taxon>Stramenopiles</taxon>
        <taxon>Ochrophyta</taxon>
        <taxon>Bacillariophyta</taxon>
        <taxon>Mediophyceae</taxon>
        <taxon>Lithodesmiophycidae</taxon>
        <taxon>Lithodesmiales</taxon>
        <taxon>Lithodesmiaceae</taxon>
        <taxon>Helicotheca</taxon>
    </lineage>
</organism>